<keyword evidence="1 2" id="KW-0238">DNA-binding</keyword>
<dbReference type="EMBL" id="LBNE01000004">
    <property type="protein sequence ID" value="KKO71992.1"/>
    <property type="molecule type" value="Genomic_DNA"/>
</dbReference>
<proteinExistence type="predicted"/>
<evidence type="ECO:0000256" key="2">
    <source>
        <dbReference type="PROSITE-ProRule" id="PRU00335"/>
    </source>
</evidence>
<dbReference type="SUPFAM" id="SSF46689">
    <property type="entry name" value="Homeodomain-like"/>
    <property type="match status" value="1"/>
</dbReference>
<dbReference type="PATRIC" id="fig|206506.3.peg.1825"/>
<dbReference type="InterPro" id="IPR041490">
    <property type="entry name" value="KstR2_TetR_C"/>
</dbReference>
<sequence length="186" mass="20765">MSERHREVLEAAAALFAERGYAATSVRDIGERVGLLGGSLYHYIKSKEALFVNIHDMALQVAEDRINAAVAPHEDPWRRLEAACIAMLEIQLDPESLTMPLMSDFNSVPPEIRVSLVSKRDKFEDIFRGLIAALPLAPGLNRNVYRLLLLTLLNNVSGWYRQGLLSPAEIGQQIMRIFRHDGSAGQ</sequence>
<accession>A0A171KSX5</accession>
<dbReference type="InterPro" id="IPR036271">
    <property type="entry name" value="Tet_transcr_reg_TetR-rel_C_sf"/>
</dbReference>
<dbReference type="Pfam" id="PF17932">
    <property type="entry name" value="TetR_C_24"/>
    <property type="match status" value="1"/>
</dbReference>
<keyword evidence="5" id="KW-1185">Reference proteome</keyword>
<feature type="DNA-binding region" description="H-T-H motif" evidence="2">
    <location>
        <begin position="25"/>
        <end position="44"/>
    </location>
</feature>
<dbReference type="SUPFAM" id="SSF48498">
    <property type="entry name" value="Tetracyclin repressor-like, C-terminal domain"/>
    <property type="match status" value="1"/>
</dbReference>
<dbReference type="PANTHER" id="PTHR30055:SF226">
    <property type="entry name" value="HTH-TYPE TRANSCRIPTIONAL REGULATOR PKSA"/>
    <property type="match status" value="1"/>
</dbReference>
<reference evidence="4 5" key="1">
    <citation type="submission" date="2015-04" db="EMBL/GenBank/DDBJ databases">
        <title>Genome sequence of Kerstersia gyiorum CG1.</title>
        <authorList>
            <person name="Greninger A.L."/>
            <person name="Kozyreva V."/>
            <person name="Chaturvedi V."/>
        </authorList>
    </citation>
    <scope>NUCLEOTIDE SEQUENCE [LARGE SCALE GENOMIC DNA]</scope>
    <source>
        <strain evidence="4 5">CG1</strain>
    </source>
</reference>
<dbReference type="Pfam" id="PF00440">
    <property type="entry name" value="TetR_N"/>
    <property type="match status" value="1"/>
</dbReference>
<organism evidence="4 5">
    <name type="scientific">Kerstersia gyiorum</name>
    <dbReference type="NCBI Taxonomy" id="206506"/>
    <lineage>
        <taxon>Bacteria</taxon>
        <taxon>Pseudomonadati</taxon>
        <taxon>Pseudomonadota</taxon>
        <taxon>Betaproteobacteria</taxon>
        <taxon>Burkholderiales</taxon>
        <taxon>Alcaligenaceae</taxon>
        <taxon>Kerstersia</taxon>
    </lineage>
</organism>
<evidence type="ECO:0000256" key="1">
    <source>
        <dbReference type="ARBA" id="ARBA00023125"/>
    </source>
</evidence>
<protein>
    <submittedName>
        <fullName evidence="4">TetR family transcriptional regulator</fullName>
    </submittedName>
</protein>
<dbReference type="InterPro" id="IPR009057">
    <property type="entry name" value="Homeodomain-like_sf"/>
</dbReference>
<dbReference type="Proteomes" id="UP000078084">
    <property type="component" value="Unassembled WGS sequence"/>
</dbReference>
<dbReference type="InterPro" id="IPR001647">
    <property type="entry name" value="HTH_TetR"/>
</dbReference>
<comment type="caution">
    <text evidence="4">The sequence shown here is derived from an EMBL/GenBank/DDBJ whole genome shotgun (WGS) entry which is preliminary data.</text>
</comment>
<dbReference type="PANTHER" id="PTHR30055">
    <property type="entry name" value="HTH-TYPE TRANSCRIPTIONAL REGULATOR RUTR"/>
    <property type="match status" value="1"/>
</dbReference>
<dbReference type="Gene3D" id="1.10.10.60">
    <property type="entry name" value="Homeodomain-like"/>
    <property type="match status" value="1"/>
</dbReference>
<feature type="domain" description="HTH tetR-type" evidence="3">
    <location>
        <begin position="2"/>
        <end position="62"/>
    </location>
</feature>
<evidence type="ECO:0000313" key="4">
    <source>
        <dbReference type="EMBL" id="KKO71992.1"/>
    </source>
</evidence>
<dbReference type="AlphaFoldDB" id="A0A171KSX5"/>
<dbReference type="GO" id="GO:0003700">
    <property type="term" value="F:DNA-binding transcription factor activity"/>
    <property type="evidence" value="ECO:0007669"/>
    <property type="project" value="TreeGrafter"/>
</dbReference>
<dbReference type="PROSITE" id="PS50977">
    <property type="entry name" value="HTH_TETR_2"/>
    <property type="match status" value="1"/>
</dbReference>
<dbReference type="STRING" id="206506.AAV32_08550"/>
<name>A0A171KSX5_9BURK</name>
<gene>
    <name evidence="4" type="ORF">AAV32_08550</name>
</gene>
<dbReference type="InterPro" id="IPR050109">
    <property type="entry name" value="HTH-type_TetR-like_transc_reg"/>
</dbReference>
<evidence type="ECO:0000313" key="5">
    <source>
        <dbReference type="Proteomes" id="UP000078084"/>
    </source>
</evidence>
<dbReference type="GO" id="GO:0000976">
    <property type="term" value="F:transcription cis-regulatory region binding"/>
    <property type="evidence" value="ECO:0007669"/>
    <property type="project" value="TreeGrafter"/>
</dbReference>
<evidence type="ECO:0000259" key="3">
    <source>
        <dbReference type="PROSITE" id="PS50977"/>
    </source>
</evidence>
<dbReference type="Gene3D" id="1.10.357.10">
    <property type="entry name" value="Tetracycline Repressor, domain 2"/>
    <property type="match status" value="1"/>
</dbReference>
<dbReference type="PRINTS" id="PR00455">
    <property type="entry name" value="HTHTETR"/>
</dbReference>